<comment type="caution">
    <text evidence="2">The sequence shown here is derived from an EMBL/GenBank/DDBJ whole genome shotgun (WGS) entry which is preliminary data.</text>
</comment>
<dbReference type="RefSeq" id="WP_150079521.1">
    <property type="nucleotide sequence ID" value="NZ_VWOX01000023.1"/>
</dbReference>
<dbReference type="NCBIfam" id="NF005559">
    <property type="entry name" value="PRK07231.1"/>
    <property type="match status" value="1"/>
</dbReference>
<keyword evidence="3" id="KW-1185">Reference proteome</keyword>
<accession>A0A5M6CUT5</accession>
<evidence type="ECO:0000313" key="3">
    <source>
        <dbReference type="Proteomes" id="UP000324479"/>
    </source>
</evidence>
<dbReference type="CDD" id="cd05233">
    <property type="entry name" value="SDR_c"/>
    <property type="match status" value="1"/>
</dbReference>
<dbReference type="PRINTS" id="PR00080">
    <property type="entry name" value="SDRFAMILY"/>
</dbReference>
<dbReference type="GO" id="GO:0047936">
    <property type="term" value="F:glucose 1-dehydrogenase [NAD(P)+] activity"/>
    <property type="evidence" value="ECO:0007669"/>
    <property type="project" value="UniProtKB-EC"/>
</dbReference>
<name>A0A5M6CUT5_9BACT</name>
<keyword evidence="2" id="KW-0560">Oxidoreductase</keyword>
<evidence type="ECO:0000313" key="2">
    <source>
        <dbReference type="EMBL" id="KAA5539008.1"/>
    </source>
</evidence>
<dbReference type="Gene3D" id="3.40.50.720">
    <property type="entry name" value="NAD(P)-binding Rossmann-like Domain"/>
    <property type="match status" value="1"/>
</dbReference>
<dbReference type="AlphaFoldDB" id="A0A5M6CUT5"/>
<dbReference type="FunFam" id="3.40.50.720:FF:000084">
    <property type="entry name" value="Short-chain dehydrogenase reductase"/>
    <property type="match status" value="1"/>
</dbReference>
<proteinExistence type="inferred from homology"/>
<dbReference type="PRINTS" id="PR00081">
    <property type="entry name" value="GDHRDH"/>
</dbReference>
<dbReference type="EC" id="1.1.1.47" evidence="2"/>
<dbReference type="PANTHER" id="PTHR43975">
    <property type="entry name" value="ZGC:101858"/>
    <property type="match status" value="1"/>
</dbReference>
<dbReference type="SUPFAM" id="SSF51735">
    <property type="entry name" value="NAD(P)-binding Rossmann-fold domains"/>
    <property type="match status" value="1"/>
</dbReference>
<dbReference type="Pfam" id="PF13561">
    <property type="entry name" value="adh_short_C2"/>
    <property type="match status" value="1"/>
</dbReference>
<dbReference type="PANTHER" id="PTHR43975:SF2">
    <property type="entry name" value="EG:BACR7A4.14 PROTEIN-RELATED"/>
    <property type="match status" value="1"/>
</dbReference>
<sequence>MNITLQGKVAVITGAASGVGLATTREFLSSDARAVIAVDVKDPPSEDLQRLSTQYGDRLVYVCGDVGLESTAQSFTRVAGERFGRIDILFNNAGVGLVGPIHEHTSEQWDRVMNTNVKSIFWAAKSVIPMMIQQGGGVILNTGSISGHVGIAGQGVYGPSKGAVHQMTKQMAIEYADRGIRVNAIALGTVDTPMLQQAAETTDDPARFLEGLKSMHPIGRIATAEEAAKFVTFLASDAASFCTGAILSLDGGFIAR</sequence>
<protein>
    <submittedName>
        <fullName evidence="2">Glucose 1-dehydrogenase</fullName>
        <ecNumber evidence="2">1.1.1.47</ecNumber>
    </submittedName>
</protein>
<dbReference type="Proteomes" id="UP000324479">
    <property type="component" value="Unassembled WGS sequence"/>
</dbReference>
<evidence type="ECO:0000256" key="1">
    <source>
        <dbReference type="ARBA" id="ARBA00006484"/>
    </source>
</evidence>
<dbReference type="EMBL" id="VWOX01000023">
    <property type="protein sequence ID" value="KAA5539008.1"/>
    <property type="molecule type" value="Genomic_DNA"/>
</dbReference>
<gene>
    <name evidence="2" type="ORF">FYK55_25775</name>
</gene>
<organism evidence="2 3">
    <name type="scientific">Roseiconus nitratireducens</name>
    <dbReference type="NCBI Taxonomy" id="2605748"/>
    <lineage>
        <taxon>Bacteria</taxon>
        <taxon>Pseudomonadati</taxon>
        <taxon>Planctomycetota</taxon>
        <taxon>Planctomycetia</taxon>
        <taxon>Pirellulales</taxon>
        <taxon>Pirellulaceae</taxon>
        <taxon>Roseiconus</taxon>
    </lineage>
</organism>
<dbReference type="InterPro" id="IPR036291">
    <property type="entry name" value="NAD(P)-bd_dom_sf"/>
</dbReference>
<dbReference type="InterPro" id="IPR002347">
    <property type="entry name" value="SDR_fam"/>
</dbReference>
<reference evidence="2 3" key="1">
    <citation type="submission" date="2019-08" db="EMBL/GenBank/DDBJ databases">
        <authorList>
            <person name="Dhanesh K."/>
            <person name="Kumar G."/>
            <person name="Sasikala C."/>
            <person name="Venkata Ramana C."/>
        </authorList>
    </citation>
    <scope>NUCLEOTIDE SEQUENCE [LARGE SCALE GENOMIC DNA]</scope>
    <source>
        <strain evidence="2 3">JC645</strain>
    </source>
</reference>
<comment type="similarity">
    <text evidence="1">Belongs to the short-chain dehydrogenases/reductases (SDR) family.</text>
</comment>